<evidence type="ECO:0000313" key="5">
    <source>
        <dbReference type="EMBL" id="CAG9112781.1"/>
    </source>
</evidence>
<evidence type="ECO:0000256" key="4">
    <source>
        <dbReference type="SAM" id="MobiDB-lite"/>
    </source>
</evidence>
<proteinExistence type="predicted"/>
<dbReference type="SUPFAM" id="SSF48403">
    <property type="entry name" value="Ankyrin repeat"/>
    <property type="match status" value="1"/>
</dbReference>
<dbReference type="PANTHER" id="PTHR24189">
    <property type="entry name" value="MYOTROPHIN"/>
    <property type="match status" value="1"/>
</dbReference>
<sequence>MSDSEEDTVNVNDFEDIHAEIERRKKNPETSGMFVSGWDDEDEDIEEVKNPQDNPVTHVLWAAEHGKVDTLKEILTSSPGLVHARDSDGYSPLHRAAYGNHLEALSYILSVGAKVNLTTEVGWTPLHSACNWNNYQIAARLLAAGADPAALSEGAQSPLHLAAGMSHCKSTLLVLLMREDIADLAARQNNAHETAEQLARGKSIYSSLFEMAIPAASYIRNLSFTCNPHYRLSIKQ</sequence>
<evidence type="ECO:0000313" key="6">
    <source>
        <dbReference type="Proteomes" id="UP000653454"/>
    </source>
</evidence>
<evidence type="ECO:0000256" key="3">
    <source>
        <dbReference type="PROSITE-ProRule" id="PRU00023"/>
    </source>
</evidence>
<organism evidence="5 6">
    <name type="scientific">Plutella xylostella</name>
    <name type="common">Diamondback moth</name>
    <name type="synonym">Plutella maculipennis</name>
    <dbReference type="NCBI Taxonomy" id="51655"/>
    <lineage>
        <taxon>Eukaryota</taxon>
        <taxon>Metazoa</taxon>
        <taxon>Ecdysozoa</taxon>
        <taxon>Arthropoda</taxon>
        <taxon>Hexapoda</taxon>
        <taxon>Insecta</taxon>
        <taxon>Pterygota</taxon>
        <taxon>Neoptera</taxon>
        <taxon>Endopterygota</taxon>
        <taxon>Lepidoptera</taxon>
        <taxon>Glossata</taxon>
        <taxon>Ditrysia</taxon>
        <taxon>Yponomeutoidea</taxon>
        <taxon>Plutellidae</taxon>
        <taxon>Plutella</taxon>
    </lineage>
</organism>
<gene>
    <name evidence="5" type="ORF">PLXY2_LOCUS5062</name>
</gene>
<name>A0A8S4EAU4_PLUXY</name>
<keyword evidence="1" id="KW-0677">Repeat</keyword>
<feature type="repeat" description="ANK" evidence="3">
    <location>
        <begin position="121"/>
        <end position="153"/>
    </location>
</feature>
<dbReference type="PROSITE" id="PS50297">
    <property type="entry name" value="ANK_REP_REGION"/>
    <property type="match status" value="2"/>
</dbReference>
<dbReference type="InterPro" id="IPR050745">
    <property type="entry name" value="Multifunctional_regulatory"/>
</dbReference>
<dbReference type="Proteomes" id="UP000653454">
    <property type="component" value="Unassembled WGS sequence"/>
</dbReference>
<protein>
    <submittedName>
        <fullName evidence="5">(diamondback moth) hypothetical protein</fullName>
    </submittedName>
</protein>
<evidence type="ECO:0000256" key="2">
    <source>
        <dbReference type="ARBA" id="ARBA00023043"/>
    </source>
</evidence>
<feature type="repeat" description="ANK" evidence="3">
    <location>
        <begin position="88"/>
        <end position="120"/>
    </location>
</feature>
<comment type="caution">
    <text evidence="5">The sequence shown here is derived from an EMBL/GenBank/DDBJ whole genome shotgun (WGS) entry which is preliminary data.</text>
</comment>
<dbReference type="PANTHER" id="PTHR24189:SF73">
    <property type="entry name" value="ANKYRIN REPEAT AND SOCS BOX-CONTAINING 15B"/>
    <property type="match status" value="1"/>
</dbReference>
<dbReference type="InterPro" id="IPR002110">
    <property type="entry name" value="Ankyrin_rpt"/>
</dbReference>
<reference evidence="5" key="1">
    <citation type="submission" date="2020-11" db="EMBL/GenBank/DDBJ databases">
        <authorList>
            <person name="Whiteford S."/>
        </authorList>
    </citation>
    <scope>NUCLEOTIDE SEQUENCE</scope>
</reference>
<keyword evidence="6" id="KW-1185">Reference proteome</keyword>
<keyword evidence="2 3" id="KW-0040">ANK repeat</keyword>
<dbReference type="Pfam" id="PF12796">
    <property type="entry name" value="Ank_2"/>
    <property type="match status" value="1"/>
</dbReference>
<dbReference type="InterPro" id="IPR036770">
    <property type="entry name" value="Ankyrin_rpt-contain_sf"/>
</dbReference>
<dbReference type="AlphaFoldDB" id="A0A8S4EAU4"/>
<dbReference type="EMBL" id="CAJHNJ030000014">
    <property type="protein sequence ID" value="CAG9112781.1"/>
    <property type="molecule type" value="Genomic_DNA"/>
</dbReference>
<accession>A0A8S4EAU4</accession>
<dbReference type="PROSITE" id="PS50088">
    <property type="entry name" value="ANK_REPEAT"/>
    <property type="match status" value="2"/>
</dbReference>
<evidence type="ECO:0000256" key="1">
    <source>
        <dbReference type="ARBA" id="ARBA00022737"/>
    </source>
</evidence>
<dbReference type="Gene3D" id="1.25.40.20">
    <property type="entry name" value="Ankyrin repeat-containing domain"/>
    <property type="match status" value="2"/>
</dbReference>
<dbReference type="SMART" id="SM00248">
    <property type="entry name" value="ANK"/>
    <property type="match status" value="4"/>
</dbReference>
<feature type="region of interest" description="Disordered" evidence="4">
    <location>
        <begin position="21"/>
        <end position="40"/>
    </location>
</feature>